<evidence type="ECO:0000256" key="2">
    <source>
        <dbReference type="ARBA" id="ARBA00022801"/>
    </source>
</evidence>
<protein>
    <submittedName>
        <fullName evidence="4">Isochorismatase family protein</fullName>
        <ecNumber evidence="4">3.-.-.-</ecNumber>
    </submittedName>
</protein>
<dbReference type="Proteomes" id="UP000249623">
    <property type="component" value="Chromosome 1"/>
</dbReference>
<dbReference type="EC" id="3.-.-.-" evidence="4"/>
<dbReference type="AlphaFoldDB" id="A0A2X3UYL4"/>
<evidence type="ECO:0000313" key="5">
    <source>
        <dbReference type="Proteomes" id="UP000249623"/>
    </source>
</evidence>
<accession>A0A2X3UYL4</accession>
<organism evidence="4 5">
    <name type="scientific">Streptococcus sanguinis</name>
    <dbReference type="NCBI Taxonomy" id="1305"/>
    <lineage>
        <taxon>Bacteria</taxon>
        <taxon>Bacillati</taxon>
        <taxon>Bacillota</taxon>
        <taxon>Bacilli</taxon>
        <taxon>Lactobacillales</taxon>
        <taxon>Streptococcaceae</taxon>
        <taxon>Streptococcus</taxon>
    </lineage>
</organism>
<gene>
    <name evidence="4" type="primary">yecD</name>
    <name evidence="4" type="ORF">NCTC11085_00575</name>
</gene>
<evidence type="ECO:0000313" key="4">
    <source>
        <dbReference type="EMBL" id="SQF34090.1"/>
    </source>
</evidence>
<dbReference type="GO" id="GO:0016787">
    <property type="term" value="F:hydrolase activity"/>
    <property type="evidence" value="ECO:0007669"/>
    <property type="project" value="UniProtKB-KW"/>
</dbReference>
<dbReference type="Gene3D" id="3.40.50.850">
    <property type="entry name" value="Isochorismatase-like"/>
    <property type="match status" value="1"/>
</dbReference>
<dbReference type="SUPFAM" id="SSF52499">
    <property type="entry name" value="Isochorismatase-like hydrolases"/>
    <property type="match status" value="1"/>
</dbReference>
<dbReference type="InterPro" id="IPR036380">
    <property type="entry name" value="Isochorismatase-like_sf"/>
</dbReference>
<keyword evidence="2 4" id="KW-0378">Hydrolase</keyword>
<name>A0A2X3UYL4_STRSA</name>
<dbReference type="PANTHER" id="PTHR43540">
    <property type="entry name" value="PEROXYUREIDOACRYLATE/UREIDOACRYLATE AMIDOHYDROLASE-RELATED"/>
    <property type="match status" value="1"/>
</dbReference>
<sequence length="167" mass="19403">MKTALIIIDVQNILVETGFQSDKMMDKISFLQHQAKSKGIEIIYIQHMENPEDNALEDWQLSPLLNRKSDEKVFQKKYNSIFKETGLKDYLDKEDIGRLVLCGMQTEYCVDASVKVGFEFDYKLVIPEGAFTTFDGEDASAEKINTFYQKIWDGRFADVRDYKNIFN</sequence>
<feature type="domain" description="Isochorismatase-like" evidence="3">
    <location>
        <begin position="3"/>
        <end position="143"/>
    </location>
</feature>
<dbReference type="PANTHER" id="PTHR43540:SF14">
    <property type="entry name" value="ISOCHORISMATASE"/>
    <property type="match status" value="1"/>
</dbReference>
<dbReference type="EMBL" id="LS483346">
    <property type="protein sequence ID" value="SQF34090.1"/>
    <property type="molecule type" value="Genomic_DNA"/>
</dbReference>
<evidence type="ECO:0000256" key="1">
    <source>
        <dbReference type="ARBA" id="ARBA00006336"/>
    </source>
</evidence>
<proteinExistence type="inferred from homology"/>
<dbReference type="InterPro" id="IPR000868">
    <property type="entry name" value="Isochorismatase-like_dom"/>
</dbReference>
<evidence type="ECO:0000259" key="3">
    <source>
        <dbReference type="Pfam" id="PF00857"/>
    </source>
</evidence>
<comment type="similarity">
    <text evidence="1">Belongs to the isochorismatase family.</text>
</comment>
<dbReference type="Pfam" id="PF00857">
    <property type="entry name" value="Isochorismatase"/>
    <property type="match status" value="1"/>
</dbReference>
<dbReference type="RefSeq" id="WP_002925633.1">
    <property type="nucleotide sequence ID" value="NZ_CP071430.1"/>
</dbReference>
<reference evidence="4 5" key="1">
    <citation type="submission" date="2018-06" db="EMBL/GenBank/DDBJ databases">
        <authorList>
            <consortium name="Pathogen Informatics"/>
            <person name="Doyle S."/>
        </authorList>
    </citation>
    <scope>NUCLEOTIDE SEQUENCE [LARGE SCALE GENOMIC DNA]</scope>
    <source>
        <strain evidence="4 5">NCTC11085</strain>
    </source>
</reference>
<dbReference type="InterPro" id="IPR050272">
    <property type="entry name" value="Isochorismatase-like_hydrls"/>
</dbReference>
<dbReference type="CDD" id="cd01014">
    <property type="entry name" value="nicotinamidase_related"/>
    <property type="match status" value="1"/>
</dbReference>